<keyword evidence="3" id="KW-1185">Reference proteome</keyword>
<dbReference type="InterPro" id="IPR050863">
    <property type="entry name" value="CenT-Element_Derived"/>
</dbReference>
<evidence type="ECO:0000313" key="3">
    <source>
        <dbReference type="Proteomes" id="UP001219518"/>
    </source>
</evidence>
<accession>A0AAE1HRY2</accession>
<dbReference type="EMBL" id="JAHWGI010001240">
    <property type="protein sequence ID" value="KAK3925711.1"/>
    <property type="molecule type" value="Genomic_DNA"/>
</dbReference>
<comment type="caution">
    <text evidence="2">The sequence shown here is derived from an EMBL/GenBank/DDBJ whole genome shotgun (WGS) entry which is preliminary data.</text>
</comment>
<protein>
    <submittedName>
        <fullName evidence="2">Pogo transposable element with KRAB domain</fullName>
    </submittedName>
</protein>
<organism evidence="2 3">
    <name type="scientific">Frankliniella fusca</name>
    <dbReference type="NCBI Taxonomy" id="407009"/>
    <lineage>
        <taxon>Eukaryota</taxon>
        <taxon>Metazoa</taxon>
        <taxon>Ecdysozoa</taxon>
        <taxon>Arthropoda</taxon>
        <taxon>Hexapoda</taxon>
        <taxon>Insecta</taxon>
        <taxon>Pterygota</taxon>
        <taxon>Neoptera</taxon>
        <taxon>Paraneoptera</taxon>
        <taxon>Thysanoptera</taxon>
        <taxon>Terebrantia</taxon>
        <taxon>Thripoidea</taxon>
        <taxon>Thripidae</taxon>
        <taxon>Frankliniella</taxon>
    </lineage>
</organism>
<dbReference type="PANTHER" id="PTHR19303:SF74">
    <property type="entry name" value="POGO TRANSPOSABLE ELEMENT WITH KRAB DOMAIN"/>
    <property type="match status" value="1"/>
</dbReference>
<dbReference type="Pfam" id="PF03184">
    <property type="entry name" value="DDE_1"/>
    <property type="match status" value="1"/>
</dbReference>
<gene>
    <name evidence="2" type="ORF">KUF71_013960</name>
</gene>
<evidence type="ECO:0000313" key="2">
    <source>
        <dbReference type="EMBL" id="KAK3925711.1"/>
    </source>
</evidence>
<evidence type="ECO:0000259" key="1">
    <source>
        <dbReference type="Pfam" id="PF03184"/>
    </source>
</evidence>
<dbReference type="PANTHER" id="PTHR19303">
    <property type="entry name" value="TRANSPOSON"/>
    <property type="match status" value="1"/>
</dbReference>
<sequence>MLGVTAGGRKLPPFLILKRKNRPKKEVFPNDVLVRVQKKGWMTEELMLDWLKNVWGRQPGALLQLESMLCLDAFRGHLTDPVKQKTKDMKSQMVIIPAGMTSVLQPMDVGVNKPFKDRLRKIYLDWLSSPDRELTPTGKI</sequence>
<reference evidence="2" key="1">
    <citation type="submission" date="2021-07" db="EMBL/GenBank/DDBJ databases">
        <authorList>
            <person name="Catto M.A."/>
            <person name="Jacobson A."/>
            <person name="Kennedy G."/>
            <person name="Labadie P."/>
            <person name="Hunt B.G."/>
            <person name="Srinivasan R."/>
        </authorList>
    </citation>
    <scope>NUCLEOTIDE SEQUENCE</scope>
    <source>
        <strain evidence="2">PL_HMW_Pooled</strain>
        <tissue evidence="2">Head</tissue>
    </source>
</reference>
<dbReference type="GO" id="GO:0003677">
    <property type="term" value="F:DNA binding"/>
    <property type="evidence" value="ECO:0007669"/>
    <property type="project" value="TreeGrafter"/>
</dbReference>
<dbReference type="GO" id="GO:0005634">
    <property type="term" value="C:nucleus"/>
    <property type="evidence" value="ECO:0007669"/>
    <property type="project" value="TreeGrafter"/>
</dbReference>
<dbReference type="InterPro" id="IPR004875">
    <property type="entry name" value="DDE_SF_endonuclease_dom"/>
</dbReference>
<dbReference type="AlphaFoldDB" id="A0AAE1HRY2"/>
<dbReference type="Proteomes" id="UP001219518">
    <property type="component" value="Unassembled WGS sequence"/>
</dbReference>
<proteinExistence type="predicted"/>
<name>A0AAE1HRY2_9NEOP</name>
<reference evidence="2" key="2">
    <citation type="journal article" date="2023" name="BMC Genomics">
        <title>Pest status, molecular evolution, and epigenetic factors derived from the genome assembly of Frankliniella fusca, a thysanopteran phytovirus vector.</title>
        <authorList>
            <person name="Catto M.A."/>
            <person name="Labadie P.E."/>
            <person name="Jacobson A.L."/>
            <person name="Kennedy G.G."/>
            <person name="Srinivasan R."/>
            <person name="Hunt B.G."/>
        </authorList>
    </citation>
    <scope>NUCLEOTIDE SEQUENCE</scope>
    <source>
        <strain evidence="2">PL_HMW_Pooled</strain>
    </source>
</reference>
<feature type="domain" description="DDE-1" evidence="1">
    <location>
        <begin position="3"/>
        <end position="136"/>
    </location>
</feature>